<dbReference type="Proteomes" id="UP000245926">
    <property type="component" value="Chromosome"/>
</dbReference>
<evidence type="ECO:0000313" key="2">
    <source>
        <dbReference type="Proteomes" id="UP000245926"/>
    </source>
</evidence>
<proteinExistence type="predicted"/>
<dbReference type="KEGG" id="mets:DK389_00890"/>
<reference evidence="2" key="1">
    <citation type="submission" date="2018-05" db="EMBL/GenBank/DDBJ databases">
        <title>Complete Genome Sequence of Methylobacterium sp. 17SD2-17.</title>
        <authorList>
            <person name="Srinivasan S."/>
        </authorList>
    </citation>
    <scope>NUCLEOTIDE SEQUENCE [LARGE SCALE GENOMIC DNA]</scope>
    <source>
        <strain evidence="2">17SD2-17</strain>
    </source>
</reference>
<accession>A0A2U8VZY4</accession>
<protein>
    <recommendedName>
        <fullName evidence="3">Methyl-accepting chemotaxis protein</fullName>
    </recommendedName>
</protein>
<keyword evidence="2" id="KW-1185">Reference proteome</keyword>
<evidence type="ECO:0000313" key="1">
    <source>
        <dbReference type="EMBL" id="AWN39374.1"/>
    </source>
</evidence>
<dbReference type="EMBL" id="CP029550">
    <property type="protein sequence ID" value="AWN39374.1"/>
    <property type="molecule type" value="Genomic_DNA"/>
</dbReference>
<dbReference type="AlphaFoldDB" id="A0A2U8VZY4"/>
<gene>
    <name evidence="1" type="ORF">DK389_00890</name>
</gene>
<name>A0A2U8VZY4_9HYPH</name>
<sequence length="184" mass="19831">MSIANLSIRAKILVPLLIVLLVATALSGLIDLQSLSAISELRALSRKTVEAEDSSREAREAFEKGEQILARVLAMTDFQDTRGVEADFRNATRKLAAGLDLLRVATLSERMSGLGAEAKGAAERWQTDAEILLGIRAAQAIPTLEAMSRHSAGLRRQLDEAVALAGQEAQIRSAEAESGLRRQI</sequence>
<organism evidence="1 2">
    <name type="scientific">Methylobacterium durans</name>
    <dbReference type="NCBI Taxonomy" id="2202825"/>
    <lineage>
        <taxon>Bacteria</taxon>
        <taxon>Pseudomonadati</taxon>
        <taxon>Pseudomonadota</taxon>
        <taxon>Alphaproteobacteria</taxon>
        <taxon>Hyphomicrobiales</taxon>
        <taxon>Methylobacteriaceae</taxon>
        <taxon>Methylobacterium</taxon>
    </lineage>
</organism>
<evidence type="ECO:0008006" key="3">
    <source>
        <dbReference type="Google" id="ProtNLM"/>
    </source>
</evidence>